<dbReference type="Gene3D" id="3.40.50.1110">
    <property type="entry name" value="SGNH hydrolase"/>
    <property type="match status" value="1"/>
</dbReference>
<dbReference type="SUPFAM" id="SSF52266">
    <property type="entry name" value="SGNH hydrolase"/>
    <property type="match status" value="1"/>
</dbReference>
<name>A0A147DBG9_9HYPH</name>
<organism evidence="2 3">
    <name type="scientific">Aureimonas ureilytica</name>
    <dbReference type="NCBI Taxonomy" id="401562"/>
    <lineage>
        <taxon>Bacteria</taxon>
        <taxon>Pseudomonadati</taxon>
        <taxon>Pseudomonadota</taxon>
        <taxon>Alphaproteobacteria</taxon>
        <taxon>Hyphomicrobiales</taxon>
        <taxon>Aurantimonadaceae</taxon>
        <taxon>Aureimonas</taxon>
    </lineage>
</organism>
<feature type="domain" description="SGNH hydrolase-type esterase" evidence="1">
    <location>
        <begin position="6"/>
        <end position="191"/>
    </location>
</feature>
<dbReference type="EMBL" id="LDQA01000001">
    <property type="protein sequence ID" value="KTR08503.1"/>
    <property type="molecule type" value="Genomic_DNA"/>
</dbReference>
<dbReference type="PATRIC" id="fig|401562.4.peg.145"/>
<sequence>MKTILCYGDSLTWGYDAEGPGRHAYADRWPSVIAHQLGDDVRIIPEGLNGRTTAYDDHLAAADRNGARILPTMLASHEPIDVVILALGTNDLKRHTGGGTAFQAAAGIQRLIAVVREFRSTMGFAIPDVLIVSPPALVPTQDPDFHQMFGGAIEESRQLKSAYARVAQQEQCAHLAASDHCMATPLDGVHLDAENTRTLGFALASALKSRF</sequence>
<evidence type="ECO:0000313" key="2">
    <source>
        <dbReference type="EMBL" id="KTR08503.1"/>
    </source>
</evidence>
<dbReference type="AlphaFoldDB" id="A0A147DBG9"/>
<dbReference type="InterPro" id="IPR036514">
    <property type="entry name" value="SGNH_hydro_sf"/>
</dbReference>
<dbReference type="CDD" id="cd01839">
    <property type="entry name" value="SGNH_arylesterase_like"/>
    <property type="match status" value="1"/>
</dbReference>
<keyword evidence="3" id="KW-1185">Reference proteome</keyword>
<reference evidence="2 3" key="1">
    <citation type="journal article" date="2016" name="Front. Microbiol.">
        <title>Genomic Resource of Rice Seed Associated Bacteria.</title>
        <authorList>
            <person name="Midha S."/>
            <person name="Bansal K."/>
            <person name="Sharma S."/>
            <person name="Kumar N."/>
            <person name="Patil P.P."/>
            <person name="Chaudhry V."/>
            <person name="Patil P.B."/>
        </authorList>
    </citation>
    <scope>NUCLEOTIDE SEQUENCE [LARGE SCALE GENOMIC DNA]</scope>
    <source>
        <strain evidence="2 3">NS365</strain>
    </source>
</reference>
<accession>A0A147DBG9</accession>
<comment type="caution">
    <text evidence="2">The sequence shown here is derived from an EMBL/GenBank/DDBJ whole genome shotgun (WGS) entry which is preliminary data.</text>
</comment>
<dbReference type="RefSeq" id="WP_058598356.1">
    <property type="nucleotide sequence ID" value="NZ_LDQA01000001.1"/>
</dbReference>
<dbReference type="Proteomes" id="UP000078529">
    <property type="component" value="Unassembled WGS sequence"/>
</dbReference>
<gene>
    <name evidence="2" type="ORF">NS365_00735</name>
</gene>
<evidence type="ECO:0000259" key="1">
    <source>
        <dbReference type="Pfam" id="PF13472"/>
    </source>
</evidence>
<dbReference type="InterPro" id="IPR013830">
    <property type="entry name" value="SGNH_hydro"/>
</dbReference>
<protein>
    <submittedName>
        <fullName evidence="2">Arylesterase</fullName>
    </submittedName>
</protein>
<proteinExistence type="predicted"/>
<evidence type="ECO:0000313" key="3">
    <source>
        <dbReference type="Proteomes" id="UP000078529"/>
    </source>
</evidence>
<dbReference type="GO" id="GO:0016788">
    <property type="term" value="F:hydrolase activity, acting on ester bonds"/>
    <property type="evidence" value="ECO:0007669"/>
    <property type="project" value="UniProtKB-ARBA"/>
</dbReference>
<dbReference type="Pfam" id="PF13472">
    <property type="entry name" value="Lipase_GDSL_2"/>
    <property type="match status" value="1"/>
</dbReference>